<dbReference type="AlphaFoldDB" id="A0A1K0GX60"/>
<reference evidence="1 2" key="1">
    <citation type="submission" date="2016-09" db="EMBL/GenBank/DDBJ databases">
        <title>Couchioplanes caeruleus draft genome sequence.</title>
        <authorList>
            <person name="Sheehan J."/>
            <person name="Caffrey P."/>
        </authorList>
    </citation>
    <scope>NUCLEOTIDE SEQUENCE [LARGE SCALE GENOMIC DNA]</scope>
    <source>
        <strain evidence="1 2">DSM 43634</strain>
    </source>
</reference>
<evidence type="ECO:0008006" key="3">
    <source>
        <dbReference type="Google" id="ProtNLM"/>
    </source>
</evidence>
<proteinExistence type="predicted"/>
<dbReference type="Pfam" id="PF14433">
    <property type="entry name" value="SUKH-3"/>
    <property type="match status" value="1"/>
</dbReference>
<organism evidence="1 2">
    <name type="scientific">Couchioplanes caeruleus subsp. caeruleus</name>
    <dbReference type="NCBI Taxonomy" id="56427"/>
    <lineage>
        <taxon>Bacteria</taxon>
        <taxon>Bacillati</taxon>
        <taxon>Actinomycetota</taxon>
        <taxon>Actinomycetes</taxon>
        <taxon>Micromonosporales</taxon>
        <taxon>Micromonosporaceae</taxon>
        <taxon>Couchioplanes</taxon>
    </lineage>
</organism>
<gene>
    <name evidence="1" type="ORF">BG844_12155</name>
</gene>
<keyword evidence="2" id="KW-1185">Reference proteome</keyword>
<evidence type="ECO:0000313" key="2">
    <source>
        <dbReference type="Proteomes" id="UP000182486"/>
    </source>
</evidence>
<dbReference type="InterPro" id="IPR025850">
    <property type="entry name" value="SUKH-3"/>
</dbReference>
<protein>
    <recommendedName>
        <fullName evidence="3">YwqJ-like deaminase</fullName>
    </recommendedName>
</protein>
<sequence>MMITREDAEASAAAWARAESLTKGNEYRATVEEFDLGFIVTTASVRRLFSRSELGSGTTVIDRETGRVSIWPRWPSETVQEVYREQRATIVDPPRTADPEVQLRREARRRTAPGVAAHVTADGRVYIARGAKGDQKLHHHRLVLGLLAEQTPGQQVRGCERHAELIVCSDVLHDADRKRASEGLPPLTLADARQLLGAAQFERFRIREPGDPLGKEPGNPCESCIYVLTLLTLLPWAETGALYDSIAPQQPNPDPTRFPDELASEMLKWGWEPVPHELYAGIAEPMVQDIVAIRGQEHRHQVFPALFEAYGHTGSLGIGRRCAGVEQRSRFFEIFPIRAAYSADVLHEFGQVIGARLFPLGSIDEESILAIDERGRVFDLDQAGEWFVADTYLEALATLALGKRTYRVHDDGTWGPGTD</sequence>
<evidence type="ECO:0000313" key="1">
    <source>
        <dbReference type="EMBL" id="OJF14003.1"/>
    </source>
</evidence>
<accession>A0A1K0GX60</accession>
<dbReference type="EMBL" id="MEIA01000124">
    <property type="protein sequence ID" value="OJF14003.1"/>
    <property type="molecule type" value="Genomic_DNA"/>
</dbReference>
<comment type="caution">
    <text evidence="1">The sequence shown here is derived from an EMBL/GenBank/DDBJ whole genome shotgun (WGS) entry which is preliminary data.</text>
</comment>
<name>A0A1K0GX60_9ACTN</name>
<dbReference type="Proteomes" id="UP000182486">
    <property type="component" value="Unassembled WGS sequence"/>
</dbReference>